<accession>A0AA87ZS36</accession>
<gene>
    <name evidence="2" type="ORF">TIFTF001_048143</name>
</gene>
<comment type="caution">
    <text evidence="2">The sequence shown here is derived from an EMBL/GenBank/DDBJ whole genome shotgun (WGS) entry which is preliminary data.</text>
</comment>
<proteinExistence type="predicted"/>
<dbReference type="AlphaFoldDB" id="A0AA87ZS36"/>
<evidence type="ECO:0000313" key="2">
    <source>
        <dbReference type="EMBL" id="GMN32038.1"/>
    </source>
</evidence>
<organism evidence="2 3">
    <name type="scientific">Ficus carica</name>
    <name type="common">Common fig</name>
    <dbReference type="NCBI Taxonomy" id="3494"/>
    <lineage>
        <taxon>Eukaryota</taxon>
        <taxon>Viridiplantae</taxon>
        <taxon>Streptophyta</taxon>
        <taxon>Embryophyta</taxon>
        <taxon>Tracheophyta</taxon>
        <taxon>Spermatophyta</taxon>
        <taxon>Magnoliopsida</taxon>
        <taxon>eudicotyledons</taxon>
        <taxon>Gunneridae</taxon>
        <taxon>Pentapetalae</taxon>
        <taxon>rosids</taxon>
        <taxon>fabids</taxon>
        <taxon>Rosales</taxon>
        <taxon>Moraceae</taxon>
        <taxon>Ficeae</taxon>
        <taxon>Ficus</taxon>
    </lineage>
</organism>
<keyword evidence="3" id="KW-1185">Reference proteome</keyword>
<evidence type="ECO:0000313" key="3">
    <source>
        <dbReference type="Proteomes" id="UP001187192"/>
    </source>
</evidence>
<protein>
    <submittedName>
        <fullName evidence="2">Uncharacterized protein</fullName>
    </submittedName>
</protein>
<name>A0AA87ZS36_FICCA</name>
<dbReference type="Proteomes" id="UP001187192">
    <property type="component" value="Unassembled WGS sequence"/>
</dbReference>
<evidence type="ECO:0000256" key="1">
    <source>
        <dbReference type="SAM" id="MobiDB-lite"/>
    </source>
</evidence>
<sequence>MTGSRRRDERDCNGMSVFSSPLSLAFCFWFFDGQQRDESGGDEIVRRMKRPDGDLP</sequence>
<reference evidence="2" key="1">
    <citation type="submission" date="2023-07" db="EMBL/GenBank/DDBJ databases">
        <title>draft genome sequence of fig (Ficus carica).</title>
        <authorList>
            <person name="Takahashi T."/>
            <person name="Nishimura K."/>
        </authorList>
    </citation>
    <scope>NUCLEOTIDE SEQUENCE</scope>
</reference>
<feature type="region of interest" description="Disordered" evidence="1">
    <location>
        <begin position="35"/>
        <end position="56"/>
    </location>
</feature>
<dbReference type="EMBL" id="BTGU01005907">
    <property type="protein sequence ID" value="GMN32038.1"/>
    <property type="molecule type" value="Genomic_DNA"/>
</dbReference>